<protein>
    <submittedName>
        <fullName evidence="1">Uncharacterized protein</fullName>
    </submittedName>
</protein>
<proteinExistence type="predicted"/>
<reference evidence="1" key="1">
    <citation type="submission" date="2018-02" db="EMBL/GenBank/DDBJ databases">
        <title>Rhizophora mucronata_Transcriptome.</title>
        <authorList>
            <person name="Meera S.P."/>
            <person name="Sreeshan A."/>
            <person name="Augustine A."/>
        </authorList>
    </citation>
    <scope>NUCLEOTIDE SEQUENCE</scope>
    <source>
        <tissue evidence="1">Leaf</tissue>
    </source>
</reference>
<name>A0A2P2NHP8_RHIMU</name>
<accession>A0A2P2NHP8</accession>
<evidence type="ECO:0000313" key="1">
    <source>
        <dbReference type="EMBL" id="MBX42022.1"/>
    </source>
</evidence>
<dbReference type="AlphaFoldDB" id="A0A2P2NHP8"/>
<dbReference type="EMBL" id="GGEC01061538">
    <property type="protein sequence ID" value="MBX42022.1"/>
    <property type="molecule type" value="Transcribed_RNA"/>
</dbReference>
<organism evidence="1">
    <name type="scientific">Rhizophora mucronata</name>
    <name type="common">Asiatic mangrove</name>
    <dbReference type="NCBI Taxonomy" id="61149"/>
    <lineage>
        <taxon>Eukaryota</taxon>
        <taxon>Viridiplantae</taxon>
        <taxon>Streptophyta</taxon>
        <taxon>Embryophyta</taxon>
        <taxon>Tracheophyta</taxon>
        <taxon>Spermatophyta</taxon>
        <taxon>Magnoliopsida</taxon>
        <taxon>eudicotyledons</taxon>
        <taxon>Gunneridae</taxon>
        <taxon>Pentapetalae</taxon>
        <taxon>rosids</taxon>
        <taxon>fabids</taxon>
        <taxon>Malpighiales</taxon>
        <taxon>Rhizophoraceae</taxon>
        <taxon>Rhizophora</taxon>
    </lineage>
</organism>
<sequence length="59" mass="7040">MQQPSWISTCGRELISLPVREQQFFTFTWNQLIHKDDIRWPCNRSSPINSTHLNKPARE</sequence>